<dbReference type="Pfam" id="PF00072">
    <property type="entry name" value="Response_reg"/>
    <property type="match status" value="1"/>
</dbReference>
<evidence type="ECO:0000259" key="3">
    <source>
        <dbReference type="PROSITE" id="PS50110"/>
    </source>
</evidence>
<dbReference type="SUPFAM" id="SSF52172">
    <property type="entry name" value="CheY-like"/>
    <property type="match status" value="1"/>
</dbReference>
<dbReference type="EMBL" id="QZKI01000061">
    <property type="protein sequence ID" value="RJP71223.1"/>
    <property type="molecule type" value="Genomic_DNA"/>
</dbReference>
<keyword evidence="1 2" id="KW-0597">Phosphoprotein</keyword>
<dbReference type="Gene3D" id="3.40.50.2300">
    <property type="match status" value="1"/>
</dbReference>
<dbReference type="InterPro" id="IPR011006">
    <property type="entry name" value="CheY-like_superfamily"/>
</dbReference>
<dbReference type="GO" id="GO:0000160">
    <property type="term" value="P:phosphorelay signal transduction system"/>
    <property type="evidence" value="ECO:0007669"/>
    <property type="project" value="InterPro"/>
</dbReference>
<feature type="modified residue" description="4-aspartylphosphate" evidence="2">
    <location>
        <position position="59"/>
    </location>
</feature>
<proteinExistence type="predicted"/>
<dbReference type="PANTHER" id="PTHR44591">
    <property type="entry name" value="STRESS RESPONSE REGULATOR PROTEIN 1"/>
    <property type="match status" value="1"/>
</dbReference>
<dbReference type="PANTHER" id="PTHR44591:SF3">
    <property type="entry name" value="RESPONSE REGULATORY DOMAIN-CONTAINING PROTEIN"/>
    <property type="match status" value="1"/>
</dbReference>
<dbReference type="CDD" id="cd17574">
    <property type="entry name" value="REC_OmpR"/>
    <property type="match status" value="1"/>
</dbReference>
<dbReference type="PROSITE" id="PS50110">
    <property type="entry name" value="RESPONSE_REGULATORY"/>
    <property type="match status" value="1"/>
</dbReference>
<comment type="caution">
    <text evidence="4">The sequence shown here is derived from an EMBL/GenBank/DDBJ whole genome shotgun (WGS) entry which is preliminary data.</text>
</comment>
<dbReference type="Proteomes" id="UP000285961">
    <property type="component" value="Unassembled WGS sequence"/>
</dbReference>
<sequence>MPVTQPSEKTVLVVDDEKNVRLFLKTVLEKAGFKVETAVDGVEALEKVRAHPPDVISLDLVMPKKSGAKFLLEIRKDKDLQNIPVVLVTAHAKDALGKEDFDAIMSGDSIRKPETYLIKPVKAETYLANIKRALEMKHMKTLVSVGVAESSSKNLKDEIKELLDDADPEKLKEALKLLREKK</sequence>
<feature type="domain" description="Response regulatory" evidence="3">
    <location>
        <begin position="10"/>
        <end position="134"/>
    </location>
</feature>
<dbReference type="InterPro" id="IPR001789">
    <property type="entry name" value="Sig_transdc_resp-reg_receiver"/>
</dbReference>
<protein>
    <submittedName>
        <fullName evidence="4">Response regulator</fullName>
    </submittedName>
</protein>
<evidence type="ECO:0000256" key="1">
    <source>
        <dbReference type="ARBA" id="ARBA00022553"/>
    </source>
</evidence>
<dbReference type="AlphaFoldDB" id="A0A419F091"/>
<accession>A0A419F091</accession>
<gene>
    <name evidence="4" type="ORF">C4532_07870</name>
</gene>
<evidence type="ECO:0000313" key="4">
    <source>
        <dbReference type="EMBL" id="RJP71223.1"/>
    </source>
</evidence>
<dbReference type="InterPro" id="IPR050595">
    <property type="entry name" value="Bact_response_regulator"/>
</dbReference>
<reference evidence="4 5" key="1">
    <citation type="journal article" date="2017" name="ISME J.">
        <title>Energy and carbon metabolisms in a deep terrestrial subsurface fluid microbial community.</title>
        <authorList>
            <person name="Momper L."/>
            <person name="Jungbluth S.P."/>
            <person name="Lee M.D."/>
            <person name="Amend J.P."/>
        </authorList>
    </citation>
    <scope>NUCLEOTIDE SEQUENCE [LARGE SCALE GENOMIC DNA]</scope>
    <source>
        <strain evidence="4">SURF_17</strain>
    </source>
</reference>
<organism evidence="4 5">
    <name type="scientific">Candidatus Abyssobacteria bacterium SURF_17</name>
    <dbReference type="NCBI Taxonomy" id="2093361"/>
    <lineage>
        <taxon>Bacteria</taxon>
        <taxon>Pseudomonadati</taxon>
        <taxon>Candidatus Hydrogenedentota</taxon>
        <taxon>Candidatus Abyssobacteria</taxon>
    </lineage>
</organism>
<evidence type="ECO:0000313" key="5">
    <source>
        <dbReference type="Proteomes" id="UP000285961"/>
    </source>
</evidence>
<dbReference type="SMART" id="SM00448">
    <property type="entry name" value="REC"/>
    <property type="match status" value="1"/>
</dbReference>
<evidence type="ECO:0000256" key="2">
    <source>
        <dbReference type="PROSITE-ProRule" id="PRU00169"/>
    </source>
</evidence>
<name>A0A419F091_9BACT</name>